<evidence type="ECO:0000256" key="1">
    <source>
        <dbReference type="SAM" id="Phobius"/>
    </source>
</evidence>
<proteinExistence type="predicted"/>
<evidence type="ECO:0000313" key="3">
    <source>
        <dbReference type="Proteomes" id="UP000628669"/>
    </source>
</evidence>
<sequence>MKKWVKKSLIGLGVLAIIFLLANFGLNIWLKTQLPKYIKNNTDYKVSYKVLDVDLGSGNILATGITVNSKNPQNTNVIGLQGTIDTLKISRLGIYDAVFNKTISSKDLLLANPNLNITLAKPIDKKAGKKVNPVLFENIRINSGNINIFKYNKQKFLGVKQFNLFVENLQMTEESVEDKLPIVFDKYDIKGKDFFFRPDAVYALTIRKINTANGKMLIEDFKLIPLLSFDQFKKFYPGKNKLFKFDIQKMEFKDVVVKKNNISLANANFQNPLLTVYTTGAVVKKADKPMSFELNLEDIKLSNGTIQVIKPDGNNLLYGQSLNLNINKFAFNKESSENIIPVNYKDFNFSGKNIHYTDKQNITVGSLALNPKSGEIRNIVALPTGSNTSMDLKANHIAFNINKWEFIDKKLNLDVKDVLVDGIHGKIKAREAVQKKKSDFTGIQFPLVIRKVTVKNSNIIYDKGEQPLTLNDLNATINNIELKPKADQSGLGAIVKDYQLTTRNFAYKTKFYNMTVGLLKVGKNTAQVNNFAMKPLVSRAQFIKMIPVERDLYDLKAGQVTINGSWDLFSNNKFINASDVVIQSADANIFRSKIPNDDPKEKPLYSRLLRSIKIPMYINNLDLKNSILVYEEDTPESSGPGKLTFSNFNMNVKNLNSAKFKGKPTQVQIKIDCSFMNLAPLSVNWNFNVADQHDNFTISGKAVNLPAQGINPFIRPYLHITATGTIQEMLFNFKGNPKGLGGTFNLKHKDLKIAILNKNNEEKKGLLTAVANLFLKSDSGQFPDSVTVENVERDPTKSFFNLFWKGIQEGLKKTLIGVNTDKAKKAVKKTVSAVKDVKESIKEIKGTTQEDKVSIQKVEEEKQKKGFLKGIFKKKEKPEKE</sequence>
<feature type="transmembrane region" description="Helical" evidence="1">
    <location>
        <begin position="9"/>
        <end position="30"/>
    </location>
</feature>
<keyword evidence="1" id="KW-1133">Transmembrane helix</keyword>
<reference evidence="3" key="1">
    <citation type="submission" date="2021-01" db="EMBL/GenBank/DDBJ databases">
        <title>Genome public.</title>
        <authorList>
            <person name="Liu C."/>
            <person name="Sun Q."/>
        </authorList>
    </citation>
    <scope>NUCLEOTIDE SEQUENCE [LARGE SCALE GENOMIC DNA]</scope>
    <source>
        <strain evidence="3">YIM B02567</strain>
    </source>
</reference>
<name>A0ABS1FRJ9_9FLAO</name>
<keyword evidence="1" id="KW-0812">Transmembrane</keyword>
<gene>
    <name evidence="2" type="ORF">JHL15_03870</name>
</gene>
<evidence type="ECO:0000313" key="2">
    <source>
        <dbReference type="EMBL" id="MBK1894889.1"/>
    </source>
</evidence>
<organism evidence="2 3">
    <name type="scientific">Chryseobacterium paridis</name>
    <dbReference type="NCBI Taxonomy" id="2800328"/>
    <lineage>
        <taxon>Bacteria</taxon>
        <taxon>Pseudomonadati</taxon>
        <taxon>Bacteroidota</taxon>
        <taxon>Flavobacteriia</taxon>
        <taxon>Flavobacteriales</taxon>
        <taxon>Weeksellaceae</taxon>
        <taxon>Chryseobacterium group</taxon>
        <taxon>Chryseobacterium</taxon>
    </lineage>
</organism>
<dbReference type="RefSeq" id="WP_200243029.1">
    <property type="nucleotide sequence ID" value="NZ_JAENHK010000001.1"/>
</dbReference>
<keyword evidence="1" id="KW-0472">Membrane</keyword>
<accession>A0ABS1FRJ9</accession>
<protein>
    <recommendedName>
        <fullName evidence="4">DUF748 domain-containing protein</fullName>
    </recommendedName>
</protein>
<dbReference type="EMBL" id="JAENHK010000001">
    <property type="protein sequence ID" value="MBK1894889.1"/>
    <property type="molecule type" value="Genomic_DNA"/>
</dbReference>
<evidence type="ECO:0008006" key="4">
    <source>
        <dbReference type="Google" id="ProtNLM"/>
    </source>
</evidence>
<dbReference type="Proteomes" id="UP000628669">
    <property type="component" value="Unassembled WGS sequence"/>
</dbReference>
<comment type="caution">
    <text evidence="2">The sequence shown here is derived from an EMBL/GenBank/DDBJ whole genome shotgun (WGS) entry which is preliminary data.</text>
</comment>
<keyword evidence="3" id="KW-1185">Reference proteome</keyword>